<dbReference type="PANTHER" id="PTHR11236">
    <property type="entry name" value="AMINOBENZOATE/ANTHRANILATE SYNTHASE"/>
    <property type="match status" value="1"/>
</dbReference>
<dbReference type="EC" id="2.6.1.85" evidence="2"/>
<dbReference type="InterPro" id="IPR019999">
    <property type="entry name" value="Anth_synth_I-like"/>
</dbReference>
<dbReference type="Pfam" id="PF01063">
    <property type="entry name" value="Aminotran_4"/>
    <property type="match status" value="1"/>
</dbReference>
<dbReference type="InterPro" id="IPR005802">
    <property type="entry name" value="ADC_synth_comp_1"/>
</dbReference>
<name>A0ABZ2Q2V5_9BURK</name>
<dbReference type="InterPro" id="IPR043132">
    <property type="entry name" value="BCAT-like_C"/>
</dbReference>
<dbReference type="PRINTS" id="PR00095">
    <property type="entry name" value="ANTSNTHASEI"/>
</dbReference>
<proteinExistence type="predicted"/>
<dbReference type="InterPro" id="IPR015890">
    <property type="entry name" value="Chorismate_C"/>
</dbReference>
<evidence type="ECO:0000259" key="1">
    <source>
        <dbReference type="Pfam" id="PF00425"/>
    </source>
</evidence>
<evidence type="ECO:0000313" key="2">
    <source>
        <dbReference type="EMBL" id="WXK40129.1"/>
    </source>
</evidence>
<dbReference type="NCBIfam" id="TIGR00553">
    <property type="entry name" value="pabB"/>
    <property type="match status" value="1"/>
</dbReference>
<keyword evidence="3" id="KW-1185">Reference proteome</keyword>
<sequence length="637" mass="68982">MMAADAGAGRAAGNPDSTRVFALLDDCAPGEALADAPACRSRLYTAFSHERTCTDPGRLDAVLAEVDADLRTGLHALLLADYEWGVRLQCPAKQSGGGALRILLFRELRRLSSEQVAAWLQQQDGGRADPGVAGIANVRSSVTRDAFDDAITRIHAALRDGDSYQVNYTYRLAFEMFGSAPALYRRLRARQPVPFGALLALPDGTHVLSLSPELFVEHRGGTIVARPMKGTASRANDKQLDAQQARALAADEKNRAENLMIVDLLRNDLGKIARTGSVRVPALFALEPYASVWQMTSTVHARVRDEIGFADVLRALFPCGSITGAPKVRTMALIESIETTPRGLYTGAIGWLDPAADARPLGDFCLSVAIRTLVLEPRSTSGMGANVRAGTLGVGAGIVLDSVAHDEYLECALKARFLTEADPGFQLFETMYATREGVRHEALHVARVERSARYFGFPFEAGVFAARLAKACAALAPGGAYRMRATLRKDGVIDVSAAPLLPLAPGPVRVMLAADHGMAAPDPDDPLLRHKTTCRDAYDRAWRLAETHHAFDLLFFNRRGELTEGGRSTVFVRIDGRWVTPPLASGVLPGVMRSVLLADPAWQAIEQPITRADFERRDALVVCNALRGVMPAQLLRF</sequence>
<accession>A0ABZ2Q2V5</accession>
<protein>
    <submittedName>
        <fullName evidence="2">Aminodeoxychorismate synthase component I</fullName>
        <ecNumber evidence="2">2.6.1.85</ecNumber>
    </submittedName>
</protein>
<dbReference type="InterPro" id="IPR001544">
    <property type="entry name" value="Aminotrans_IV"/>
</dbReference>
<dbReference type="Gene3D" id="3.30.470.10">
    <property type="match status" value="1"/>
</dbReference>
<keyword evidence="2" id="KW-0032">Aminotransferase</keyword>
<dbReference type="Gene3D" id="3.60.120.10">
    <property type="entry name" value="Anthranilate synthase"/>
    <property type="match status" value="1"/>
</dbReference>
<dbReference type="InterPro" id="IPR043131">
    <property type="entry name" value="BCAT-like_N"/>
</dbReference>
<keyword evidence="2" id="KW-0808">Transferase</keyword>
<dbReference type="PANTHER" id="PTHR11236:SF50">
    <property type="entry name" value="AMINODEOXYCHORISMATE SYNTHASE COMPONENT 1"/>
    <property type="match status" value="1"/>
</dbReference>
<organism evidence="2 3">
    <name type="scientific">Mycetohabitans rhizoxinica</name>
    <dbReference type="NCBI Taxonomy" id="412963"/>
    <lineage>
        <taxon>Bacteria</taxon>
        <taxon>Pseudomonadati</taxon>
        <taxon>Pseudomonadota</taxon>
        <taxon>Betaproteobacteria</taxon>
        <taxon>Burkholderiales</taxon>
        <taxon>Burkholderiaceae</taxon>
        <taxon>Mycetohabitans</taxon>
    </lineage>
</organism>
<dbReference type="InterPro" id="IPR005801">
    <property type="entry name" value="ADC_synthase"/>
</dbReference>
<dbReference type="InterPro" id="IPR036038">
    <property type="entry name" value="Aminotransferase-like"/>
</dbReference>
<dbReference type="SUPFAM" id="SSF56752">
    <property type="entry name" value="D-aminoacid aminotransferase-like PLP-dependent enzymes"/>
    <property type="match status" value="1"/>
</dbReference>
<dbReference type="EMBL" id="CP062176">
    <property type="protein sequence ID" value="WXK40129.1"/>
    <property type="molecule type" value="Genomic_DNA"/>
</dbReference>
<reference evidence="2 3" key="1">
    <citation type="submission" date="2020-09" db="EMBL/GenBank/DDBJ databases">
        <title>Genome sequences of Mycetohabitans spp.</title>
        <authorList>
            <person name="Carter M.E."/>
            <person name="Carpenter S.C.D."/>
            <person name="Bogdanove A.J."/>
        </authorList>
    </citation>
    <scope>NUCLEOTIDE SEQUENCE [LARGE SCALE GENOMIC DNA]</scope>
    <source>
        <strain evidence="2 3">B12</strain>
    </source>
</reference>
<dbReference type="GO" id="GO:0046820">
    <property type="term" value="F:4-amino-4-deoxychorismate synthase activity"/>
    <property type="evidence" value="ECO:0007669"/>
    <property type="project" value="UniProtKB-EC"/>
</dbReference>
<dbReference type="RefSeq" id="WP_237069833.1">
    <property type="nucleotide sequence ID" value="NZ_CP062176.1"/>
</dbReference>
<evidence type="ECO:0000313" key="3">
    <source>
        <dbReference type="Proteomes" id="UP001493153"/>
    </source>
</evidence>
<dbReference type="Gene3D" id="3.20.10.10">
    <property type="entry name" value="D-amino Acid Aminotransferase, subunit A, domain 2"/>
    <property type="match status" value="1"/>
</dbReference>
<gene>
    <name evidence="2" type="primary">pabB</name>
    <name evidence="2" type="ORF">IHE29_13005</name>
</gene>
<dbReference type="Proteomes" id="UP001493153">
    <property type="component" value="Chromosome"/>
</dbReference>
<dbReference type="Pfam" id="PF00425">
    <property type="entry name" value="Chorismate_bind"/>
    <property type="match status" value="1"/>
</dbReference>
<dbReference type="SUPFAM" id="SSF56322">
    <property type="entry name" value="ADC synthase"/>
    <property type="match status" value="1"/>
</dbReference>
<feature type="domain" description="Chorismate-utilising enzyme C-terminal" evidence="1">
    <location>
        <begin position="144"/>
        <end position="414"/>
    </location>
</feature>